<evidence type="ECO:0000256" key="3">
    <source>
        <dbReference type="ARBA" id="ARBA00022729"/>
    </source>
</evidence>
<dbReference type="InterPro" id="IPR036465">
    <property type="entry name" value="vWFA_dom_sf"/>
</dbReference>
<dbReference type="PANTHER" id="PTHR47763:SF1">
    <property type="entry name" value="DUF659 DOMAIN-CONTAINING PROTEIN"/>
    <property type="match status" value="1"/>
</dbReference>
<keyword evidence="2" id="KW-0964">Secreted</keyword>
<dbReference type="PANTHER" id="PTHR47763">
    <property type="entry name" value="ALPHA-PROTEIN KINASE VWKA"/>
    <property type="match status" value="1"/>
</dbReference>
<reference evidence="6" key="1">
    <citation type="submission" date="2025-08" db="UniProtKB">
        <authorList>
            <consortium name="RefSeq"/>
        </authorList>
    </citation>
    <scope>IDENTIFICATION</scope>
    <source>
        <tissue evidence="6">Testes</tissue>
    </source>
</reference>
<feature type="domain" description="VWFA" evidence="4">
    <location>
        <begin position="25"/>
        <end position="231"/>
    </location>
</feature>
<comment type="subcellular location">
    <subcellularLocation>
        <location evidence="1">Secreted</location>
    </subcellularLocation>
</comment>
<evidence type="ECO:0000256" key="1">
    <source>
        <dbReference type="ARBA" id="ARBA00004613"/>
    </source>
</evidence>
<accession>A0ABM0M9R9</accession>
<gene>
    <name evidence="6" type="primary">LOC102807614</name>
</gene>
<name>A0ABM0M9R9_SACKO</name>
<dbReference type="SUPFAM" id="SSF53300">
    <property type="entry name" value="vWA-like"/>
    <property type="match status" value="1"/>
</dbReference>
<dbReference type="InterPro" id="IPR002035">
    <property type="entry name" value="VWF_A"/>
</dbReference>
<evidence type="ECO:0000313" key="5">
    <source>
        <dbReference type="Proteomes" id="UP000694865"/>
    </source>
</evidence>
<dbReference type="InterPro" id="IPR056861">
    <property type="entry name" value="HMCN1-like_VWA"/>
</dbReference>
<keyword evidence="5" id="KW-1185">Reference proteome</keyword>
<proteinExistence type="predicted"/>
<dbReference type="GeneID" id="102807614"/>
<organism evidence="5 6">
    <name type="scientific">Saccoglossus kowalevskii</name>
    <name type="common">Acorn worm</name>
    <dbReference type="NCBI Taxonomy" id="10224"/>
    <lineage>
        <taxon>Eukaryota</taxon>
        <taxon>Metazoa</taxon>
        <taxon>Hemichordata</taxon>
        <taxon>Enteropneusta</taxon>
        <taxon>Harrimaniidae</taxon>
        <taxon>Saccoglossus</taxon>
    </lineage>
</organism>
<dbReference type="PROSITE" id="PS50234">
    <property type="entry name" value="VWFA"/>
    <property type="match status" value="1"/>
</dbReference>
<dbReference type="InterPro" id="IPR052969">
    <property type="entry name" value="Thr-specific_kinase-like"/>
</dbReference>
<dbReference type="Gene3D" id="3.40.50.410">
    <property type="entry name" value="von Willebrand factor, type A domain"/>
    <property type="match status" value="1"/>
</dbReference>
<sequence length="453" mass="49526">MPGAIKVPDFVPQPLLKQHDASVLDLAFVMDCTGSMGSWINEARKNIQSIVDEIVAKEMSDIRLALVEYRDHPPQESTFVTRVLDFTPSLKDMQKQMDNMKANGGGDGPEAVADGLHEALNLNWRPLATKVCVLIADAPPHGLRDSGDGFPKGCPAGHDPMKIARQMAEQNITLYSVVCGSYAEGFKDFFMAIAHVTGGQYVSLKDAKLLSKVIIGGAREEMSLQQLLEEVNHEVINEYYARGGRVDEDAMADRVEKTLTKRKRTAKTMMAVGTSEEPSERSKRIAEFESMSEVKSELAKPEINIDTTAVTSRMKRKRDDSEPTAAVSTVRSKKRALMISRRRRHVSDDDACVQTRASSTCPVTGVCAVCNPSSSPRSCCSGRKSPVVLTTSPVVKRSPKKTVVLAPTTATSTPAISITDPSDIKVHEGKSVSKTQVRRLVKKSIAVNKLRKS</sequence>
<dbReference type="RefSeq" id="XP_006816760.1">
    <property type="nucleotide sequence ID" value="XM_006816697.1"/>
</dbReference>
<protein>
    <submittedName>
        <fullName evidence="6">Uncharacterized protein LOC102807614</fullName>
    </submittedName>
</protein>
<dbReference type="Proteomes" id="UP000694865">
    <property type="component" value="Unplaced"/>
</dbReference>
<dbReference type="Pfam" id="PF25106">
    <property type="entry name" value="VWA_4"/>
    <property type="match status" value="1"/>
</dbReference>
<dbReference type="SMART" id="SM00327">
    <property type="entry name" value="VWA"/>
    <property type="match status" value="1"/>
</dbReference>
<keyword evidence="3" id="KW-0732">Signal</keyword>
<evidence type="ECO:0000256" key="2">
    <source>
        <dbReference type="ARBA" id="ARBA00022525"/>
    </source>
</evidence>
<dbReference type="CDD" id="cd00198">
    <property type="entry name" value="vWFA"/>
    <property type="match status" value="1"/>
</dbReference>
<evidence type="ECO:0000259" key="4">
    <source>
        <dbReference type="PROSITE" id="PS50234"/>
    </source>
</evidence>
<evidence type="ECO:0000313" key="6">
    <source>
        <dbReference type="RefSeq" id="XP_006816760.1"/>
    </source>
</evidence>